<evidence type="ECO:0000256" key="1">
    <source>
        <dbReference type="SAM" id="Phobius"/>
    </source>
</evidence>
<sequence length="214" mass="22305">MGLATDPDKPPRGQGDEWEELADELASPASRRAARWWWIAAGAVVASLIAVAWWGPWRAGSPATPSAAATSQATLDPGLMASPWPQRALDALHTEHGITALSRLLLTSTQIQATGKAADGAWQDYVYVEDTAVSLGDPLTAPTSASAFALADVSGGQIGRAVADVMGDSPRPVAITQVVVQRDTVAQGNPITIEVYWRNAAGLQVSRVAAQAGS</sequence>
<feature type="transmembrane region" description="Helical" evidence="1">
    <location>
        <begin position="36"/>
        <end position="55"/>
    </location>
</feature>
<keyword evidence="1" id="KW-0812">Transmembrane</keyword>
<organism evidence="2 3">
    <name type="scientific">Rarobacter incanus</name>
    <dbReference type="NCBI Taxonomy" id="153494"/>
    <lineage>
        <taxon>Bacteria</taxon>
        <taxon>Bacillati</taxon>
        <taxon>Actinomycetota</taxon>
        <taxon>Actinomycetes</taxon>
        <taxon>Micrococcales</taxon>
        <taxon>Rarobacteraceae</taxon>
        <taxon>Rarobacter</taxon>
    </lineage>
</organism>
<dbReference type="AlphaFoldDB" id="A0A542SQI1"/>
<name>A0A542SQI1_9MICO</name>
<comment type="caution">
    <text evidence="2">The sequence shown here is derived from an EMBL/GenBank/DDBJ whole genome shotgun (WGS) entry which is preliminary data.</text>
</comment>
<evidence type="ECO:0000313" key="3">
    <source>
        <dbReference type="Proteomes" id="UP000316181"/>
    </source>
</evidence>
<evidence type="ECO:0000313" key="2">
    <source>
        <dbReference type="EMBL" id="TQK76845.1"/>
    </source>
</evidence>
<protein>
    <submittedName>
        <fullName evidence="2">Uncharacterized protein</fullName>
    </submittedName>
</protein>
<keyword evidence="3" id="KW-1185">Reference proteome</keyword>
<dbReference type="EMBL" id="VFNV01000001">
    <property type="protein sequence ID" value="TQK76845.1"/>
    <property type="molecule type" value="Genomic_DNA"/>
</dbReference>
<dbReference type="Proteomes" id="UP000316181">
    <property type="component" value="Unassembled WGS sequence"/>
</dbReference>
<reference evidence="2 3" key="1">
    <citation type="submission" date="2019-06" db="EMBL/GenBank/DDBJ databases">
        <title>Sequencing the genomes of 1000 actinobacteria strains.</title>
        <authorList>
            <person name="Klenk H.-P."/>
        </authorList>
    </citation>
    <scope>NUCLEOTIDE SEQUENCE [LARGE SCALE GENOMIC DNA]</scope>
    <source>
        <strain evidence="2 3">DSM 10596</strain>
    </source>
</reference>
<gene>
    <name evidence="2" type="ORF">FB389_1540</name>
</gene>
<accession>A0A542SQI1</accession>
<keyword evidence="1" id="KW-0472">Membrane</keyword>
<proteinExistence type="predicted"/>
<keyword evidence="1" id="KW-1133">Transmembrane helix</keyword>